<evidence type="ECO:0000313" key="4">
    <source>
        <dbReference type="Proteomes" id="UP000005239"/>
    </source>
</evidence>
<organism evidence="3 4">
    <name type="scientific">Pristionchus pacificus</name>
    <name type="common">Parasitic nematode worm</name>
    <dbReference type="NCBI Taxonomy" id="54126"/>
    <lineage>
        <taxon>Eukaryota</taxon>
        <taxon>Metazoa</taxon>
        <taxon>Ecdysozoa</taxon>
        <taxon>Nematoda</taxon>
        <taxon>Chromadorea</taxon>
        <taxon>Rhabditida</taxon>
        <taxon>Rhabditina</taxon>
        <taxon>Diplogasteromorpha</taxon>
        <taxon>Diplogasteroidea</taxon>
        <taxon>Neodiplogasteridae</taxon>
        <taxon>Pristionchus</taxon>
    </lineage>
</organism>
<accession>A0A8R1V2K0</accession>
<evidence type="ECO:0000313" key="3">
    <source>
        <dbReference type="EnsemblMetazoa" id="PPA44904.1"/>
    </source>
</evidence>
<feature type="region of interest" description="Disordered" evidence="1">
    <location>
        <begin position="220"/>
        <end position="239"/>
    </location>
</feature>
<protein>
    <submittedName>
        <fullName evidence="3">Uncharacterized protein</fullName>
    </submittedName>
</protein>
<feature type="compositionally biased region" description="Low complexity" evidence="1">
    <location>
        <begin position="248"/>
        <end position="317"/>
    </location>
</feature>
<sequence length="546" mass="60004">MYLFALVFPLLLPTSESACINCGSADKTSAKRLNMPNKSVFTRLAGIELMEIFEITKQNNHEVCAQQCDAHADCAVFEPNKQTLLGKFTKALPKEKETCLDKSEYEDYVKHEVDKWLNPSPKKSTSAAGSSSVSPTMTGSAGRANNSAHRNDRGNQRSHYGVRNGNYGRWNQWSKHGDRLDQGHHNVDDDYIGGSYDFVRRGSFVRDDHLFDQRFFTDEHGSPADAAREDHHVGYQPGSMACDRQLASGASTSSGQSSSITSSVPTTTTIHARTTSTSTTTASTPHAAAPTTVTTTAPLVDPSSSSTTAARSDTSVAHSSTTITKKDPNGWKTSTPSSTQSTTIKDSTTTEDPSTTTEISTPEEDPSTSESTVSSTESTTTRVNKVSRYLNIQSPLCTLGVDDYIGHDFSCWPVAHQVGRTSQVLASRRASVDLAELGKDYEQWDIKRNGTKFVLRSMNNPSRWRNLRASEDRLSDPSSLVVNLAVNMTDVTKGYEQWGAKMNNDLRWTFTSHHGTRLTSNGKVVFTSNMIFVERFASQKFVLEKL</sequence>
<gene>
    <name evidence="3" type="primary">WBGene00283273</name>
</gene>
<proteinExistence type="predicted"/>
<reference evidence="4" key="1">
    <citation type="journal article" date="2008" name="Nat. Genet.">
        <title>The Pristionchus pacificus genome provides a unique perspective on nematode lifestyle and parasitism.</title>
        <authorList>
            <person name="Dieterich C."/>
            <person name="Clifton S.W."/>
            <person name="Schuster L.N."/>
            <person name="Chinwalla A."/>
            <person name="Delehaunty K."/>
            <person name="Dinkelacker I."/>
            <person name="Fulton L."/>
            <person name="Fulton R."/>
            <person name="Godfrey J."/>
            <person name="Minx P."/>
            <person name="Mitreva M."/>
            <person name="Roeseler W."/>
            <person name="Tian H."/>
            <person name="Witte H."/>
            <person name="Yang S.P."/>
            <person name="Wilson R.K."/>
            <person name="Sommer R.J."/>
        </authorList>
    </citation>
    <scope>NUCLEOTIDE SEQUENCE [LARGE SCALE GENOMIC DNA]</scope>
    <source>
        <strain evidence="4">PS312</strain>
    </source>
</reference>
<dbReference type="AlphaFoldDB" id="A0A2A6D0M3"/>
<keyword evidence="2" id="KW-0732">Signal</keyword>
<feature type="compositionally biased region" description="Low complexity" evidence="1">
    <location>
        <begin position="120"/>
        <end position="136"/>
    </location>
</feature>
<feature type="compositionally biased region" description="Low complexity" evidence="1">
    <location>
        <begin position="368"/>
        <end position="381"/>
    </location>
</feature>
<name>A0A2A6D0M3_PRIPA</name>
<dbReference type="EnsemblMetazoa" id="PPA44904.1">
    <property type="protein sequence ID" value="PPA44904.1"/>
    <property type="gene ID" value="WBGene00283273"/>
</dbReference>
<dbReference type="Proteomes" id="UP000005239">
    <property type="component" value="Unassembled WGS sequence"/>
</dbReference>
<reference evidence="3" key="2">
    <citation type="submission" date="2022-06" db="UniProtKB">
        <authorList>
            <consortium name="EnsemblMetazoa"/>
        </authorList>
    </citation>
    <scope>IDENTIFICATION</scope>
    <source>
        <strain evidence="3">PS312</strain>
    </source>
</reference>
<feature type="region of interest" description="Disordered" evidence="1">
    <location>
        <begin position="245"/>
        <end position="382"/>
    </location>
</feature>
<evidence type="ECO:0000256" key="1">
    <source>
        <dbReference type="SAM" id="MobiDB-lite"/>
    </source>
</evidence>
<keyword evidence="4" id="KW-1185">Reference proteome</keyword>
<feature type="compositionally biased region" description="Polar residues" evidence="1">
    <location>
        <begin position="137"/>
        <end position="148"/>
    </location>
</feature>
<feature type="compositionally biased region" description="Basic and acidic residues" evidence="1">
    <location>
        <begin position="220"/>
        <end position="233"/>
    </location>
</feature>
<feature type="region of interest" description="Disordered" evidence="1">
    <location>
        <begin position="116"/>
        <end position="163"/>
    </location>
</feature>
<feature type="compositionally biased region" description="Low complexity" evidence="1">
    <location>
        <begin position="333"/>
        <end position="360"/>
    </location>
</feature>
<accession>A0A2A6D0M3</accession>
<feature type="chain" id="PRO_5043691433" evidence="2">
    <location>
        <begin position="18"/>
        <end position="546"/>
    </location>
</feature>
<evidence type="ECO:0000256" key="2">
    <source>
        <dbReference type="SAM" id="SignalP"/>
    </source>
</evidence>
<feature type="signal peptide" evidence="2">
    <location>
        <begin position="1"/>
        <end position="17"/>
    </location>
</feature>